<evidence type="ECO:0008006" key="4">
    <source>
        <dbReference type="Google" id="ProtNLM"/>
    </source>
</evidence>
<dbReference type="Proteomes" id="UP001143304">
    <property type="component" value="Unassembled WGS sequence"/>
</dbReference>
<name>A0ABT3T2W8_9GAMM</name>
<dbReference type="PANTHER" id="PTHR36920:SF1">
    <property type="entry name" value="OUTER MEMBRANE PROTEIN W"/>
    <property type="match status" value="1"/>
</dbReference>
<protein>
    <recommendedName>
        <fullName evidence="4">Outer membrane protein</fullName>
    </recommendedName>
</protein>
<dbReference type="Gene3D" id="2.40.160.20">
    <property type="match status" value="1"/>
</dbReference>
<proteinExistence type="predicted"/>
<evidence type="ECO:0000313" key="2">
    <source>
        <dbReference type="EMBL" id="MCX2975869.1"/>
    </source>
</evidence>
<feature type="signal peptide" evidence="1">
    <location>
        <begin position="1"/>
        <end position="22"/>
    </location>
</feature>
<evidence type="ECO:0000313" key="3">
    <source>
        <dbReference type="Proteomes" id="UP001143304"/>
    </source>
</evidence>
<dbReference type="InterPro" id="IPR011250">
    <property type="entry name" value="OMP/PagP_B-barrel"/>
</dbReference>
<dbReference type="InterPro" id="IPR005618">
    <property type="entry name" value="OMPW"/>
</dbReference>
<comment type="caution">
    <text evidence="2">The sequence shown here is derived from an EMBL/GenBank/DDBJ whole genome shotgun (WGS) entry which is preliminary data.</text>
</comment>
<reference evidence="2" key="1">
    <citation type="submission" date="2019-02" db="EMBL/GenBank/DDBJ databases">
        <authorList>
            <person name="Li S.-H."/>
        </authorList>
    </citation>
    <scope>NUCLEOTIDE SEQUENCE</scope>
    <source>
        <strain evidence="2">IMCC11814</strain>
    </source>
</reference>
<dbReference type="SUPFAM" id="SSF56925">
    <property type="entry name" value="OMPA-like"/>
    <property type="match status" value="1"/>
</dbReference>
<evidence type="ECO:0000256" key="1">
    <source>
        <dbReference type="SAM" id="SignalP"/>
    </source>
</evidence>
<dbReference type="EMBL" id="SHNO01000001">
    <property type="protein sequence ID" value="MCX2975869.1"/>
    <property type="molecule type" value="Genomic_DNA"/>
</dbReference>
<dbReference type="PANTHER" id="PTHR36920">
    <property type="match status" value="1"/>
</dbReference>
<organism evidence="2 3">
    <name type="scientific">Candidatus Marimicrobium litorale</name>
    <dbReference type="NCBI Taxonomy" id="2518991"/>
    <lineage>
        <taxon>Bacteria</taxon>
        <taxon>Pseudomonadati</taxon>
        <taxon>Pseudomonadota</taxon>
        <taxon>Gammaproteobacteria</taxon>
        <taxon>Cellvibrionales</taxon>
        <taxon>Halieaceae</taxon>
        <taxon>Marimicrobium</taxon>
    </lineage>
</organism>
<feature type="chain" id="PRO_5045839794" description="Outer membrane protein" evidence="1">
    <location>
        <begin position="23"/>
        <end position="237"/>
    </location>
</feature>
<gene>
    <name evidence="2" type="ORF">EYC82_00690</name>
</gene>
<accession>A0ABT3T2W8</accession>
<keyword evidence="1" id="KW-0732">Signal</keyword>
<dbReference type="Pfam" id="PF03922">
    <property type="entry name" value="OmpW"/>
    <property type="match status" value="1"/>
</dbReference>
<sequence>MKSVLHAISVLAIVVCGSAAQAYEQGDWILRFGAITVAPEASSQDVNLPDGLVAEVDVNDDTQLGFMPVYMMTDNIAFELVAATPFEHDIEAKGKGAIKGTSLPAGSTKHLPPTLMFQYYPRGGKSGWQPYAGIGINYTVFFDEDVDDELVNLLGDLTDGEVDNADLDLGDSFGLAFQVGVDVPFYDNWAFNAAVWYMDIDTEASITAKSGGMQVDKVEFDVHIDPWVYNLGIAYRF</sequence>
<dbReference type="RefSeq" id="WP_279247628.1">
    <property type="nucleotide sequence ID" value="NZ_SHNO01000001.1"/>
</dbReference>
<keyword evidence="3" id="KW-1185">Reference proteome</keyword>